<dbReference type="InterPro" id="IPR011051">
    <property type="entry name" value="RmlC_Cupin_sf"/>
</dbReference>
<evidence type="ECO:0000259" key="7">
    <source>
        <dbReference type="Pfam" id="PF06560"/>
    </source>
</evidence>
<dbReference type="Gene3D" id="2.60.120.10">
    <property type="entry name" value="Jelly Rolls"/>
    <property type="match status" value="1"/>
</dbReference>
<comment type="pathway">
    <text evidence="1">Carbohydrate degradation; glycolysis; D-glyceraldehyde 3-phosphate and glycerone phosphate from D-glucose: step 2/4.</text>
</comment>
<dbReference type="EMBL" id="JAGRPV010000001">
    <property type="protein sequence ID" value="MDI4645137.1"/>
    <property type="molecule type" value="Genomic_DNA"/>
</dbReference>
<dbReference type="RefSeq" id="WP_282908089.1">
    <property type="nucleotide sequence ID" value="NZ_JAGRPV010000001.1"/>
</dbReference>
<dbReference type="InterPro" id="IPR015995">
    <property type="entry name" value="MlrC_N"/>
</dbReference>
<dbReference type="Pfam" id="PF06560">
    <property type="entry name" value="GPI"/>
    <property type="match status" value="1"/>
</dbReference>
<proteinExistence type="inferred from homology"/>
<keyword evidence="11" id="KW-1185">Reference proteome</keyword>
<dbReference type="InterPro" id="IPR014710">
    <property type="entry name" value="RmlC-like_jellyroll"/>
</dbReference>
<comment type="similarity">
    <text evidence="2">Belongs to the archaeal-type GPI family.</text>
</comment>
<evidence type="ECO:0000256" key="4">
    <source>
        <dbReference type="ARBA" id="ARBA00022432"/>
    </source>
</evidence>
<comment type="caution">
    <text evidence="10">The sequence shown here is derived from an EMBL/GenBank/DDBJ whole genome shotgun (WGS) entry which is preliminary data.</text>
</comment>
<dbReference type="EC" id="5.3.1.9" evidence="3"/>
<evidence type="ECO:0000313" key="11">
    <source>
        <dbReference type="Proteomes" id="UP001161691"/>
    </source>
</evidence>
<dbReference type="Proteomes" id="UP001161691">
    <property type="component" value="Unassembled WGS sequence"/>
</dbReference>
<dbReference type="Pfam" id="PF07171">
    <property type="entry name" value="MlrC_C"/>
    <property type="match status" value="1"/>
</dbReference>
<organism evidence="10 11">
    <name type="scientific">Cohnella hashimotonis</name>
    <dbReference type="NCBI Taxonomy" id="2826895"/>
    <lineage>
        <taxon>Bacteria</taxon>
        <taxon>Bacillati</taxon>
        <taxon>Bacillota</taxon>
        <taxon>Bacilli</taxon>
        <taxon>Bacillales</taxon>
        <taxon>Paenibacillaceae</taxon>
        <taxon>Cohnella</taxon>
    </lineage>
</organism>
<dbReference type="CDD" id="cd02218">
    <property type="entry name" value="cupin_PGI"/>
    <property type="match status" value="1"/>
</dbReference>
<reference evidence="10" key="1">
    <citation type="submission" date="2023-04" db="EMBL/GenBank/DDBJ databases">
        <title>Comparative genomic analysis of Cohnella hashimotonis sp. nov., isolated from the International Space Station.</title>
        <authorList>
            <person name="Venkateswaran K."/>
            <person name="Simpson A."/>
        </authorList>
    </citation>
    <scope>NUCLEOTIDE SEQUENCE</scope>
    <source>
        <strain evidence="10">F6_2S_P_1</strain>
    </source>
</reference>
<dbReference type="InterPro" id="IPR010551">
    <property type="entry name" value="G6P_isomerase_prok"/>
</dbReference>
<feature type="domain" description="Glucose-6-phosphate isomerase prokaryote" evidence="7">
    <location>
        <begin position="535"/>
        <end position="673"/>
    </location>
</feature>
<accession>A0ABT6TE97</accession>
<keyword evidence="4" id="KW-0312">Gluconeogenesis</keyword>
<evidence type="ECO:0000259" key="9">
    <source>
        <dbReference type="Pfam" id="PF07364"/>
    </source>
</evidence>
<feature type="domain" description="Microcystin LR degradation protein MlrC C-terminal" evidence="8">
    <location>
        <begin position="302"/>
        <end position="470"/>
    </location>
</feature>
<protein>
    <recommendedName>
        <fullName evidence="3">glucose-6-phosphate isomerase</fullName>
        <ecNumber evidence="3">5.3.1.9</ecNumber>
    </recommendedName>
</protein>
<sequence>MRILTGTLMHETNTFNPQSTVLADFRPLLGDALFTHDFWRGNAESTGGIVETLQAEGVEVLPSVHAVAMVSGTVTDEAYAEIRSSILEAIRAAGPLDGICFCLHGSMRTASIADPEGDLMSAIRGIVGPRLPIVVTLDMHAKVTDALIRSVNAFAVFRTAPHTDRYDTGVRAAELLLRIIRRKLDVVTVAAKIPFLVCGENSMTDVEPMRELIAAVYETSRQKHVLNADYTLGFPWADTPHHGACALISGETVHRDALIDDALSLASRMWEKREQFVFSERAYPLDEALDEALREREGLAIVSDTGDNPTAGAAGDLTIVLERLLARGISGTLVAVIADPASYEVCLAAGAGAEVELALGKRTTDSDEPFHARAIVLSVHAGLDRAGHSKEISDAAVVRIGEVDVIVAKRRIAVYDPAYLTQLGLDISQYRLIVVKSGYLSPQYRSLGTKTLFALTPGHSSIVLRALRFSKAPDPLYPRELDTVWRADEERKRMAAEAELLPMRGIISDHAHEPIFAIPFSPAGYEKYGAHVTRRRLSQLRHLYGDPVAVDQILAREDPVVYEVYEMPYPYRETDLLINITVLYPGRVGGEPYMTKGHFHAEPDTAEAVIGLEGDGEMLLQRRDGELRKVPVSEGTISYAGGGWAHRVVNTGSRPLVFFAVSGANIVHDYETAERLNFS</sequence>
<feature type="domain" description="Microcystin LR degradation protein MlrC N-terminal" evidence="9">
    <location>
        <begin position="2"/>
        <end position="293"/>
    </location>
</feature>
<evidence type="ECO:0000256" key="1">
    <source>
        <dbReference type="ARBA" id="ARBA00004926"/>
    </source>
</evidence>
<dbReference type="Pfam" id="PF07364">
    <property type="entry name" value="DUF1485"/>
    <property type="match status" value="1"/>
</dbReference>
<dbReference type="SUPFAM" id="SSF51182">
    <property type="entry name" value="RmlC-like cupins"/>
    <property type="match status" value="1"/>
</dbReference>
<evidence type="ECO:0000256" key="3">
    <source>
        <dbReference type="ARBA" id="ARBA00011952"/>
    </source>
</evidence>
<keyword evidence="5" id="KW-0324">Glycolysis</keyword>
<evidence type="ECO:0000259" key="8">
    <source>
        <dbReference type="Pfam" id="PF07171"/>
    </source>
</evidence>
<evidence type="ECO:0000256" key="2">
    <source>
        <dbReference type="ARBA" id="ARBA00006542"/>
    </source>
</evidence>
<gene>
    <name evidence="10" type="ORF">KB449_09210</name>
</gene>
<evidence type="ECO:0000313" key="10">
    <source>
        <dbReference type="EMBL" id="MDI4645137.1"/>
    </source>
</evidence>
<evidence type="ECO:0000256" key="6">
    <source>
        <dbReference type="ARBA" id="ARBA00029321"/>
    </source>
</evidence>
<evidence type="ECO:0000256" key="5">
    <source>
        <dbReference type="ARBA" id="ARBA00023152"/>
    </source>
</evidence>
<comment type="catalytic activity">
    <reaction evidence="6">
        <text>alpha-D-glucose 6-phosphate = beta-D-fructose 6-phosphate</text>
        <dbReference type="Rhea" id="RHEA:11816"/>
        <dbReference type="ChEBI" id="CHEBI:57634"/>
        <dbReference type="ChEBI" id="CHEBI:58225"/>
        <dbReference type="EC" id="5.3.1.9"/>
    </reaction>
</comment>
<name>A0ABT6TE97_9BACL</name>
<dbReference type="InterPro" id="IPR010799">
    <property type="entry name" value="MlrC_C"/>
</dbReference>